<accession>A0ACC0QLL5</accession>
<reference evidence="1" key="1">
    <citation type="submission" date="2022-06" db="EMBL/GenBank/DDBJ databases">
        <title>Fusarium solani species complex genomes reveal bases of compartmentalisation and animal pathogenesis.</title>
        <authorList>
            <person name="Tsai I.J."/>
        </authorList>
    </citation>
    <scope>NUCLEOTIDE SEQUENCE</scope>
    <source>
        <strain evidence="1">Fu6.1</strain>
    </source>
</reference>
<evidence type="ECO:0000313" key="1">
    <source>
        <dbReference type="EMBL" id="KAI8657536.1"/>
    </source>
</evidence>
<protein>
    <submittedName>
        <fullName evidence="1">PKS-ER domain-containing protein</fullName>
    </submittedName>
</protein>
<evidence type="ECO:0000313" key="2">
    <source>
        <dbReference type="Proteomes" id="UP001065298"/>
    </source>
</evidence>
<proteinExistence type="predicted"/>
<sequence length="366" mass="39239">MSSSSPIPETMRALRLVEYNKDYQLHDNVPVPTPGPGEVLIRVSASGFCHTDLMVYHGISQESLPFIGSHEPAGTVVSLGPDVPDSWHVGDRVGVTNFQKPCDACMGCTWAKKTITSLDPRFCENRTMCGITRANGGFAEYMTASHGAVVHLPDAVSFEQAAPLMCAGATVWHAINQAELQKGQSVAIIGVGGLGVLGVQFAKAQGYRVVAVDKHEIGLKLASEVPAHLKPDLIVNFDDEDTVQKISDFTDGLGLNAVIVCTGDDAANDWAAQRLQPRGICVVVGFPEGGFKFDPMNLIFKEIIVKGTIFCSMDEVRDMMDAVVEHGVLSHLTLIPMEEAEDIPTKVAAHAFTGRPVVTIGNEGQS</sequence>
<gene>
    <name evidence="1" type="ORF">NCS57_01131800</name>
</gene>
<comment type="caution">
    <text evidence="1">The sequence shown here is derived from an EMBL/GenBank/DDBJ whole genome shotgun (WGS) entry which is preliminary data.</text>
</comment>
<organism evidence="1 2">
    <name type="scientific">Fusarium keratoplasticum</name>
    <dbReference type="NCBI Taxonomy" id="1328300"/>
    <lineage>
        <taxon>Eukaryota</taxon>
        <taxon>Fungi</taxon>
        <taxon>Dikarya</taxon>
        <taxon>Ascomycota</taxon>
        <taxon>Pezizomycotina</taxon>
        <taxon>Sordariomycetes</taxon>
        <taxon>Hypocreomycetidae</taxon>
        <taxon>Hypocreales</taxon>
        <taxon>Nectriaceae</taxon>
        <taxon>Fusarium</taxon>
        <taxon>Fusarium solani species complex</taxon>
    </lineage>
</organism>
<keyword evidence="2" id="KW-1185">Reference proteome</keyword>
<dbReference type="Proteomes" id="UP001065298">
    <property type="component" value="Chromosome 9"/>
</dbReference>
<dbReference type="EMBL" id="CM046511">
    <property type="protein sequence ID" value="KAI8657536.1"/>
    <property type="molecule type" value="Genomic_DNA"/>
</dbReference>
<name>A0ACC0QLL5_9HYPO</name>